<protein>
    <submittedName>
        <fullName evidence="1">Uncharacterized protein</fullName>
    </submittedName>
</protein>
<keyword evidence="2" id="KW-1185">Reference proteome</keyword>
<evidence type="ECO:0000313" key="1">
    <source>
        <dbReference type="EMBL" id="KAK1839142.1"/>
    </source>
</evidence>
<name>A0AAD9A0Q9_9PEZI</name>
<reference evidence="1" key="1">
    <citation type="submission" date="2023-01" db="EMBL/GenBank/DDBJ databases">
        <title>Colletotrichum chrysophilum M932 genome sequence.</title>
        <authorList>
            <person name="Baroncelli R."/>
        </authorList>
    </citation>
    <scope>NUCLEOTIDE SEQUENCE</scope>
    <source>
        <strain evidence="1">M932</strain>
    </source>
</reference>
<organism evidence="1 2">
    <name type="scientific">Colletotrichum chrysophilum</name>
    <dbReference type="NCBI Taxonomy" id="1836956"/>
    <lineage>
        <taxon>Eukaryota</taxon>
        <taxon>Fungi</taxon>
        <taxon>Dikarya</taxon>
        <taxon>Ascomycota</taxon>
        <taxon>Pezizomycotina</taxon>
        <taxon>Sordariomycetes</taxon>
        <taxon>Hypocreomycetidae</taxon>
        <taxon>Glomerellales</taxon>
        <taxon>Glomerellaceae</taxon>
        <taxon>Colletotrichum</taxon>
        <taxon>Colletotrichum gloeosporioides species complex</taxon>
    </lineage>
</organism>
<sequence length="216" mass="20757">MTVIAASTTAALIAGGPATVATALTVQYAASGSAVAVMAAGPSTAVAAAGGAAALINGAVAGAAGVATSLASAAGATSFGAGVMAGGATSMTTIAAGFFSSLVSGATTGAVAAVQTAAASAGGLTGVASASFFAGPIGLAVVGDDGVSWDCWKPVVMETSEVPSRGMTLRDLHGHRNMKQITIDHNGFIAENVLGRRFRLSPVTVYGILTFHATII</sequence>
<dbReference type="AlphaFoldDB" id="A0AAD9A0Q9"/>
<comment type="caution">
    <text evidence="1">The sequence shown here is derived from an EMBL/GenBank/DDBJ whole genome shotgun (WGS) entry which is preliminary data.</text>
</comment>
<gene>
    <name evidence="1" type="ORF">CCHR01_18239</name>
</gene>
<evidence type="ECO:0000313" key="2">
    <source>
        <dbReference type="Proteomes" id="UP001243330"/>
    </source>
</evidence>
<accession>A0AAD9A0Q9</accession>
<dbReference type="Proteomes" id="UP001243330">
    <property type="component" value="Unassembled WGS sequence"/>
</dbReference>
<dbReference type="EMBL" id="JAQOWY010000714">
    <property type="protein sequence ID" value="KAK1839142.1"/>
    <property type="molecule type" value="Genomic_DNA"/>
</dbReference>
<proteinExistence type="predicted"/>